<protein>
    <submittedName>
        <fullName evidence="2">Uncharacterized protein</fullName>
    </submittedName>
</protein>
<gene>
    <name evidence="2" type="ORF">C7B46_01985</name>
</gene>
<keyword evidence="1" id="KW-0812">Transmembrane</keyword>
<keyword evidence="1" id="KW-0472">Membrane</keyword>
<dbReference type="EMBL" id="PXYW01000003">
    <property type="protein sequence ID" value="PSR35202.1"/>
    <property type="molecule type" value="Genomic_DNA"/>
</dbReference>
<evidence type="ECO:0000313" key="3">
    <source>
        <dbReference type="Proteomes" id="UP000242972"/>
    </source>
</evidence>
<reference evidence="2 3" key="1">
    <citation type="journal article" date="2014" name="BMC Genomics">
        <title>Comparison of environmental and isolate Sulfobacillus genomes reveals diverse carbon, sulfur, nitrogen, and hydrogen metabolisms.</title>
        <authorList>
            <person name="Justice N.B."/>
            <person name="Norman A."/>
            <person name="Brown C.T."/>
            <person name="Singh A."/>
            <person name="Thomas B.C."/>
            <person name="Banfield J.F."/>
        </authorList>
    </citation>
    <scope>NUCLEOTIDE SEQUENCE [LARGE SCALE GENOMIC DNA]</scope>
    <source>
        <strain evidence="2">AMDSBA4</strain>
    </source>
</reference>
<organism evidence="2 3">
    <name type="scientific">Sulfobacillus benefaciens</name>
    <dbReference type="NCBI Taxonomy" id="453960"/>
    <lineage>
        <taxon>Bacteria</taxon>
        <taxon>Bacillati</taxon>
        <taxon>Bacillota</taxon>
        <taxon>Clostridia</taxon>
        <taxon>Eubacteriales</taxon>
        <taxon>Clostridiales Family XVII. Incertae Sedis</taxon>
        <taxon>Sulfobacillus</taxon>
    </lineage>
</organism>
<accession>A0A2T2XL31</accession>
<dbReference type="AlphaFoldDB" id="A0A2T2XL31"/>
<proteinExistence type="predicted"/>
<dbReference type="Proteomes" id="UP000242972">
    <property type="component" value="Unassembled WGS sequence"/>
</dbReference>
<name>A0A2T2XL31_9FIRM</name>
<feature type="transmembrane region" description="Helical" evidence="1">
    <location>
        <begin position="59"/>
        <end position="82"/>
    </location>
</feature>
<keyword evidence="1" id="KW-1133">Transmembrane helix</keyword>
<evidence type="ECO:0000256" key="1">
    <source>
        <dbReference type="SAM" id="Phobius"/>
    </source>
</evidence>
<comment type="caution">
    <text evidence="2">The sequence shown here is derived from an EMBL/GenBank/DDBJ whole genome shotgun (WGS) entry which is preliminary data.</text>
</comment>
<evidence type="ECO:0000313" key="2">
    <source>
        <dbReference type="EMBL" id="PSR35202.1"/>
    </source>
</evidence>
<sequence>MNKKSAGSRLQEWFQALAAPVPWTSGAIMRIRMAGIVVLLMLVLSYGVLWEALKGKLSLMWAGLGELLALSAMVLVFAWAIARRRKDVAEYQSRRN</sequence>
<feature type="transmembrane region" description="Helical" evidence="1">
    <location>
        <begin position="33"/>
        <end position="53"/>
    </location>
</feature>